<feature type="domain" description="EthD" evidence="1">
    <location>
        <begin position="137"/>
        <end position="223"/>
    </location>
</feature>
<name>A0A7J5BMV2_9MICO</name>
<gene>
    <name evidence="2" type="ORF">F8O01_16080</name>
</gene>
<dbReference type="InterPro" id="IPR009799">
    <property type="entry name" value="EthD_dom"/>
</dbReference>
<dbReference type="Proteomes" id="UP000467240">
    <property type="component" value="Unassembled WGS sequence"/>
</dbReference>
<dbReference type="InterPro" id="IPR011008">
    <property type="entry name" value="Dimeric_a/b-barrel"/>
</dbReference>
<dbReference type="OrthoDB" id="3535638at2"/>
<evidence type="ECO:0000313" key="3">
    <source>
        <dbReference type="Proteomes" id="UP000467240"/>
    </source>
</evidence>
<evidence type="ECO:0000313" key="2">
    <source>
        <dbReference type="EMBL" id="KAB1652846.1"/>
    </source>
</evidence>
<comment type="caution">
    <text evidence="2">The sequence shown here is derived from an EMBL/GenBank/DDBJ whole genome shotgun (WGS) entry which is preliminary data.</text>
</comment>
<dbReference type="RefSeq" id="WP_158041930.1">
    <property type="nucleotide sequence ID" value="NZ_JACCFV010000001.1"/>
</dbReference>
<sequence length="237" mass="26118">MTQDIAYKLTLLLKRRPDSSPDAFADAWLDLDRRHPLITTGLVRYVFDRALPGVSPIAGAAAAPYDAVIETWWTRKSDAADWVVSHAFEDGWLAPRSELLAERPAAVAGAPTLVWEREVTEDMSPVTVIVLPVARRSLRFDEFVDHWTGAHAQLALGGPETEDRLVRLEDTPAPTPPPSRFLRTRYDGVGAITFASYEALAAEFGSDHYRDDVAPDEIRFTDAAVSCAFVGSPIDLT</sequence>
<evidence type="ECO:0000259" key="1">
    <source>
        <dbReference type="Pfam" id="PF07110"/>
    </source>
</evidence>
<protein>
    <submittedName>
        <fullName evidence="2">EthD domain-containing protein</fullName>
    </submittedName>
</protein>
<dbReference type="SUPFAM" id="SSF54909">
    <property type="entry name" value="Dimeric alpha+beta barrel"/>
    <property type="match status" value="2"/>
</dbReference>
<dbReference type="Pfam" id="PF07110">
    <property type="entry name" value="EthD"/>
    <property type="match status" value="1"/>
</dbReference>
<dbReference type="GO" id="GO:0016491">
    <property type="term" value="F:oxidoreductase activity"/>
    <property type="evidence" value="ECO:0007669"/>
    <property type="project" value="InterPro"/>
</dbReference>
<dbReference type="Gene3D" id="3.30.70.100">
    <property type="match status" value="2"/>
</dbReference>
<organism evidence="2 3">
    <name type="scientific">Pseudoclavibacter chungangensis</name>
    <dbReference type="NCBI Taxonomy" id="587635"/>
    <lineage>
        <taxon>Bacteria</taxon>
        <taxon>Bacillati</taxon>
        <taxon>Actinomycetota</taxon>
        <taxon>Actinomycetes</taxon>
        <taxon>Micrococcales</taxon>
        <taxon>Microbacteriaceae</taxon>
        <taxon>Pseudoclavibacter</taxon>
    </lineage>
</organism>
<dbReference type="EMBL" id="WBJZ01000027">
    <property type="protein sequence ID" value="KAB1652846.1"/>
    <property type="molecule type" value="Genomic_DNA"/>
</dbReference>
<reference evidence="2 3" key="1">
    <citation type="submission" date="2019-09" db="EMBL/GenBank/DDBJ databases">
        <title>Phylogeny of genus Pseudoclavibacter and closely related genus.</title>
        <authorList>
            <person name="Li Y."/>
        </authorList>
    </citation>
    <scope>NUCLEOTIDE SEQUENCE [LARGE SCALE GENOMIC DNA]</scope>
    <source>
        <strain evidence="2 3">DSM 23821</strain>
    </source>
</reference>
<proteinExistence type="predicted"/>
<accession>A0A7J5BMV2</accession>
<keyword evidence="3" id="KW-1185">Reference proteome</keyword>
<dbReference type="AlphaFoldDB" id="A0A7J5BMV2"/>